<dbReference type="RefSeq" id="XP_025516318.1">
    <property type="nucleotide sequence ID" value="XM_025655130.1"/>
</dbReference>
<reference evidence="1 2" key="1">
    <citation type="submission" date="2018-02" db="EMBL/GenBank/DDBJ databases">
        <title>The genomes of Aspergillus section Nigri reveals drivers in fungal speciation.</title>
        <authorList>
            <consortium name="DOE Joint Genome Institute"/>
            <person name="Vesth T.C."/>
            <person name="Nybo J."/>
            <person name="Theobald S."/>
            <person name="Brandl J."/>
            <person name="Frisvad J.C."/>
            <person name="Nielsen K.F."/>
            <person name="Lyhne E.K."/>
            <person name="Kogle M.E."/>
            <person name="Kuo A."/>
            <person name="Riley R."/>
            <person name="Clum A."/>
            <person name="Nolan M."/>
            <person name="Lipzen A."/>
            <person name="Salamov A."/>
            <person name="Henrissat B."/>
            <person name="Wiebenga A."/>
            <person name="De vries R.P."/>
            <person name="Grigoriev I.V."/>
            <person name="Mortensen U.H."/>
            <person name="Andersen M.R."/>
            <person name="Baker S.E."/>
        </authorList>
    </citation>
    <scope>NUCLEOTIDE SEQUENCE [LARGE SCALE GENOMIC DNA]</scope>
    <source>
        <strain evidence="1 2">CBS 112811</strain>
    </source>
</reference>
<dbReference type="EMBL" id="KZ825060">
    <property type="protein sequence ID" value="RAH58396.1"/>
    <property type="molecule type" value="Genomic_DNA"/>
</dbReference>
<evidence type="ECO:0000313" key="1">
    <source>
        <dbReference type="EMBL" id="RAH58396.1"/>
    </source>
</evidence>
<organism evidence="1 2">
    <name type="scientific">Aspergillus piperis CBS 112811</name>
    <dbReference type="NCBI Taxonomy" id="1448313"/>
    <lineage>
        <taxon>Eukaryota</taxon>
        <taxon>Fungi</taxon>
        <taxon>Dikarya</taxon>
        <taxon>Ascomycota</taxon>
        <taxon>Pezizomycotina</taxon>
        <taxon>Eurotiomycetes</taxon>
        <taxon>Eurotiomycetidae</taxon>
        <taxon>Eurotiales</taxon>
        <taxon>Aspergillaceae</taxon>
        <taxon>Aspergillus</taxon>
        <taxon>Aspergillus subgen. Circumdati</taxon>
    </lineage>
</organism>
<keyword evidence="2" id="KW-1185">Reference proteome</keyword>
<evidence type="ECO:0000313" key="2">
    <source>
        <dbReference type="Proteomes" id="UP000249526"/>
    </source>
</evidence>
<dbReference type="GeneID" id="37158532"/>
<name>A0A8G1R499_9EURO</name>
<dbReference type="Proteomes" id="UP000249526">
    <property type="component" value="Unassembled WGS sequence"/>
</dbReference>
<accession>A0A8G1R499</accession>
<gene>
    <name evidence="1" type="ORF">BO85DRAFT_274365</name>
</gene>
<sequence>MLLKPCQQRVANRNEGSFRLSRSYTLNHQTGRNRKMEPAWIWGRRIEKRSNTKPALRRIQCTSVSIIYLGIHYTNFTPLLLHPRQSEDSRPANSILLKALTP</sequence>
<dbReference type="AlphaFoldDB" id="A0A8G1R499"/>
<proteinExistence type="predicted"/>
<protein>
    <submittedName>
        <fullName evidence="1">Uncharacterized protein</fullName>
    </submittedName>
</protein>